<dbReference type="OrthoDB" id="2955631at2"/>
<accession>A0A0N8GTC2</accession>
<evidence type="ECO:0008006" key="4">
    <source>
        <dbReference type="Google" id="ProtNLM"/>
    </source>
</evidence>
<sequence length="444" mass="49502">MRITRELENQYHKLDSSLWFRPTLIAIGSAILAFITVELDRVFDFERVVFLRAGIDDARAILSSVTSSMLTVTTVTFSIIMVALVLASQQFSPRIIRNVMRDTPSQYVLGTFIGTFIYSLLVLGQINDQAALIFVPILSLATSILLTLLSIVAFIYFVHHIAETIQASVLIARAAERTIDVLDRRFPESLGHAMEHIPAPPIPNEPSTTIYNSKGGYIQAIDPVPLLELAQRFDVVVYMDRAVGDFVPTGNPLLHMFPQRELNRDAIAEFQDVFEFGLERTLFDDVLFGIRQLVDIALKAISPAVNDPSTAINAIDLLSDVLAQAIRRPEQSPCRYDEFDQLRVVANTITFRQMLGTAINQIRQYAKSEIAVTARLLVLLNEVALASNDQERRAMLWEQACIIARGADKGISDPYDRAYINEHLLTLANTLAISAAQRITLTVG</sequence>
<protein>
    <recommendedName>
        <fullName evidence="4">DUF2254 domain-containing protein</fullName>
    </recommendedName>
</protein>
<gene>
    <name evidence="2" type="ORF">SE18_01520</name>
</gene>
<dbReference type="RefSeq" id="WP_054532649.1">
    <property type="nucleotide sequence ID" value="NZ_LGKP01000004.1"/>
</dbReference>
<dbReference type="STRING" id="70996.SE18_01520"/>
<dbReference type="Proteomes" id="UP000050277">
    <property type="component" value="Unassembled WGS sequence"/>
</dbReference>
<feature type="transmembrane region" description="Helical" evidence="1">
    <location>
        <begin position="20"/>
        <end position="39"/>
    </location>
</feature>
<name>A0A0N8GTC2_9CHLR</name>
<keyword evidence="1" id="KW-1133">Transmembrane helix</keyword>
<evidence type="ECO:0000313" key="2">
    <source>
        <dbReference type="EMBL" id="KPL91690.1"/>
    </source>
</evidence>
<dbReference type="PATRIC" id="fig|70996.4.peg.712"/>
<dbReference type="EMBL" id="LGKP01000004">
    <property type="protein sequence ID" value="KPL91690.1"/>
    <property type="molecule type" value="Genomic_DNA"/>
</dbReference>
<keyword evidence="1" id="KW-0812">Transmembrane</keyword>
<dbReference type="Pfam" id="PF10011">
    <property type="entry name" value="DUF2254"/>
    <property type="match status" value="1"/>
</dbReference>
<evidence type="ECO:0000256" key="1">
    <source>
        <dbReference type="SAM" id="Phobius"/>
    </source>
</evidence>
<reference evidence="2 3" key="1">
    <citation type="submission" date="2015-07" db="EMBL/GenBank/DDBJ databases">
        <title>Whole genome sequence of Herpetosiphon geysericola DSM 7119.</title>
        <authorList>
            <person name="Hemp J."/>
            <person name="Ward L.M."/>
            <person name="Pace L.A."/>
            <person name="Fischer W.W."/>
        </authorList>
    </citation>
    <scope>NUCLEOTIDE SEQUENCE [LARGE SCALE GENOMIC DNA]</scope>
    <source>
        <strain evidence="2 3">DSM 7119</strain>
    </source>
</reference>
<keyword evidence="1" id="KW-0472">Membrane</keyword>
<comment type="caution">
    <text evidence="2">The sequence shown here is derived from an EMBL/GenBank/DDBJ whole genome shotgun (WGS) entry which is preliminary data.</text>
</comment>
<keyword evidence="3" id="KW-1185">Reference proteome</keyword>
<feature type="transmembrane region" description="Helical" evidence="1">
    <location>
        <begin position="132"/>
        <end position="158"/>
    </location>
</feature>
<dbReference type="AlphaFoldDB" id="A0A0N8GTC2"/>
<feature type="transmembrane region" description="Helical" evidence="1">
    <location>
        <begin position="107"/>
        <end position="126"/>
    </location>
</feature>
<dbReference type="InterPro" id="IPR018723">
    <property type="entry name" value="DUF2254_membrane"/>
</dbReference>
<feature type="transmembrane region" description="Helical" evidence="1">
    <location>
        <begin position="59"/>
        <end position="86"/>
    </location>
</feature>
<organism evidence="2 3">
    <name type="scientific">Herpetosiphon geysericola</name>
    <dbReference type="NCBI Taxonomy" id="70996"/>
    <lineage>
        <taxon>Bacteria</taxon>
        <taxon>Bacillati</taxon>
        <taxon>Chloroflexota</taxon>
        <taxon>Chloroflexia</taxon>
        <taxon>Herpetosiphonales</taxon>
        <taxon>Herpetosiphonaceae</taxon>
        <taxon>Herpetosiphon</taxon>
    </lineage>
</organism>
<evidence type="ECO:0000313" key="3">
    <source>
        <dbReference type="Proteomes" id="UP000050277"/>
    </source>
</evidence>
<proteinExistence type="predicted"/>